<reference evidence="1 2" key="2">
    <citation type="journal article" date="2022" name="Mol. Ecol. Resour.">
        <title>The genomes of chicory, endive, great burdock and yacon provide insights into Asteraceae paleo-polyploidization history and plant inulin production.</title>
        <authorList>
            <person name="Fan W."/>
            <person name="Wang S."/>
            <person name="Wang H."/>
            <person name="Wang A."/>
            <person name="Jiang F."/>
            <person name="Liu H."/>
            <person name="Zhao H."/>
            <person name="Xu D."/>
            <person name="Zhang Y."/>
        </authorList>
    </citation>
    <scope>NUCLEOTIDE SEQUENCE [LARGE SCALE GENOMIC DNA]</scope>
    <source>
        <strain evidence="2">cv. Yunnan</strain>
        <tissue evidence="1">Leaves</tissue>
    </source>
</reference>
<comment type="caution">
    <text evidence="1">The sequence shown here is derived from an EMBL/GenBank/DDBJ whole genome shotgun (WGS) entry which is preliminary data.</text>
</comment>
<gene>
    <name evidence="1" type="ORF">L1987_70328</name>
</gene>
<name>A0ACB9ANR1_9ASTR</name>
<reference evidence="2" key="1">
    <citation type="journal article" date="2022" name="Mol. Ecol. Resour.">
        <title>The genomes of chicory, endive, great burdock and yacon provide insights into Asteraceae palaeo-polyploidization history and plant inulin production.</title>
        <authorList>
            <person name="Fan W."/>
            <person name="Wang S."/>
            <person name="Wang H."/>
            <person name="Wang A."/>
            <person name="Jiang F."/>
            <person name="Liu H."/>
            <person name="Zhao H."/>
            <person name="Xu D."/>
            <person name="Zhang Y."/>
        </authorList>
    </citation>
    <scope>NUCLEOTIDE SEQUENCE [LARGE SCALE GENOMIC DNA]</scope>
    <source>
        <strain evidence="2">cv. Yunnan</strain>
    </source>
</reference>
<organism evidence="1 2">
    <name type="scientific">Smallanthus sonchifolius</name>
    <dbReference type="NCBI Taxonomy" id="185202"/>
    <lineage>
        <taxon>Eukaryota</taxon>
        <taxon>Viridiplantae</taxon>
        <taxon>Streptophyta</taxon>
        <taxon>Embryophyta</taxon>
        <taxon>Tracheophyta</taxon>
        <taxon>Spermatophyta</taxon>
        <taxon>Magnoliopsida</taxon>
        <taxon>eudicotyledons</taxon>
        <taxon>Gunneridae</taxon>
        <taxon>Pentapetalae</taxon>
        <taxon>asterids</taxon>
        <taxon>campanulids</taxon>
        <taxon>Asterales</taxon>
        <taxon>Asteraceae</taxon>
        <taxon>Asteroideae</taxon>
        <taxon>Heliantheae alliance</taxon>
        <taxon>Millerieae</taxon>
        <taxon>Smallanthus</taxon>
    </lineage>
</organism>
<proteinExistence type="predicted"/>
<accession>A0ACB9ANR1</accession>
<evidence type="ECO:0000313" key="2">
    <source>
        <dbReference type="Proteomes" id="UP001056120"/>
    </source>
</evidence>
<protein>
    <submittedName>
        <fullName evidence="1">Uncharacterized protein</fullName>
    </submittedName>
</protein>
<keyword evidence="2" id="KW-1185">Reference proteome</keyword>
<evidence type="ECO:0000313" key="1">
    <source>
        <dbReference type="EMBL" id="KAI3711782.1"/>
    </source>
</evidence>
<sequence length="135" mass="15205">MPTTSLTYWDEAIPTTSLTYWDEAIPTSSIPTTCRRYSLYRRQVVAISNHWSLVIIYMPGKEDKSGPMILHLDSLDIHDRSEIVKNIKRSAGGPMTAGAGLNSWWTNAVPRSAGDLELHMIDDLFQEVKISIDEP</sequence>
<dbReference type="Proteomes" id="UP001056120">
    <property type="component" value="Linkage Group LG24"/>
</dbReference>
<dbReference type="EMBL" id="CM042041">
    <property type="protein sequence ID" value="KAI3711782.1"/>
    <property type="molecule type" value="Genomic_DNA"/>
</dbReference>